<dbReference type="Gene3D" id="3.30.565.10">
    <property type="entry name" value="Histidine kinase-like ATPase, C-terminal domain"/>
    <property type="match status" value="1"/>
</dbReference>
<keyword evidence="18" id="KW-1185">Reference proteome</keyword>
<evidence type="ECO:0000256" key="10">
    <source>
        <dbReference type="ARBA" id="ARBA00023136"/>
    </source>
</evidence>
<keyword evidence="12" id="KW-0175">Coiled coil</keyword>
<dbReference type="FunFam" id="3.30.565.10:FF:000049">
    <property type="entry name" value="Two-component sensor histidine kinase"/>
    <property type="match status" value="1"/>
</dbReference>
<dbReference type="InterPro" id="IPR036890">
    <property type="entry name" value="HATPase_C_sf"/>
</dbReference>
<dbReference type="Proteomes" id="UP000006764">
    <property type="component" value="Chromosome"/>
</dbReference>
<feature type="transmembrane region" description="Helical" evidence="13">
    <location>
        <begin position="72"/>
        <end position="91"/>
    </location>
</feature>
<feature type="transmembrane region" description="Helical" evidence="13">
    <location>
        <begin position="116"/>
        <end position="136"/>
    </location>
</feature>
<comment type="similarity">
    <text evidence="3">Belongs to the sodium:solute symporter (SSF) (TC 2.A.21) family.</text>
</comment>
<dbReference type="GO" id="GO:0022857">
    <property type="term" value="F:transmembrane transporter activity"/>
    <property type="evidence" value="ECO:0007669"/>
    <property type="project" value="InterPro"/>
</dbReference>
<dbReference type="SMART" id="SM00448">
    <property type="entry name" value="REC"/>
    <property type="match status" value="1"/>
</dbReference>
<accession>A0A0B4XMF8</accession>
<dbReference type="AlphaFoldDB" id="A0A0B4XMF8"/>
<dbReference type="SUPFAM" id="SSF55785">
    <property type="entry name" value="PYP-like sensor domain (PAS domain)"/>
    <property type="match status" value="1"/>
</dbReference>
<dbReference type="Pfam" id="PF12860">
    <property type="entry name" value="PAS_7"/>
    <property type="match status" value="1"/>
</dbReference>
<dbReference type="Gene3D" id="1.10.287.130">
    <property type="match status" value="1"/>
</dbReference>
<keyword evidence="7 13" id="KW-0812">Transmembrane</keyword>
<evidence type="ECO:0000259" key="15">
    <source>
        <dbReference type="PROSITE" id="PS50110"/>
    </source>
</evidence>
<dbReference type="InterPro" id="IPR011006">
    <property type="entry name" value="CheY-like_superfamily"/>
</dbReference>
<dbReference type="Gene3D" id="1.20.1730.10">
    <property type="entry name" value="Sodium/glucose cotransporter"/>
    <property type="match status" value="1"/>
</dbReference>
<dbReference type="PRINTS" id="PR00344">
    <property type="entry name" value="BCTRLSENSOR"/>
</dbReference>
<dbReference type="PROSITE" id="PS50283">
    <property type="entry name" value="NA_SOLUT_SYMP_3"/>
    <property type="match status" value="1"/>
</dbReference>
<evidence type="ECO:0000256" key="5">
    <source>
        <dbReference type="ARBA" id="ARBA00022553"/>
    </source>
</evidence>
<dbReference type="Pfam" id="PF02518">
    <property type="entry name" value="HATPase_c"/>
    <property type="match status" value="1"/>
</dbReference>
<keyword evidence="10 13" id="KW-0472">Membrane</keyword>
<dbReference type="Gene3D" id="3.30.450.20">
    <property type="entry name" value="PAS domain"/>
    <property type="match status" value="1"/>
</dbReference>
<dbReference type="Pfam" id="PF00072">
    <property type="entry name" value="Response_reg"/>
    <property type="match status" value="1"/>
</dbReference>
<dbReference type="PROSITE" id="PS50112">
    <property type="entry name" value="PAS"/>
    <property type="match status" value="1"/>
</dbReference>
<reference evidence="17 18" key="1">
    <citation type="journal article" date="2012" name="J. Bacteriol.">
        <title>Genome sequence of an alkane-degrading bacterium, Alcanivorax pacificus type strain W11-5, isolated from deep sea sediment.</title>
        <authorList>
            <person name="Lai Q."/>
            <person name="Shao Z."/>
        </authorList>
    </citation>
    <scope>NUCLEOTIDE SEQUENCE [LARGE SCALE GENOMIC DNA]</scope>
    <source>
        <strain evidence="17 18">W11-5</strain>
    </source>
</reference>
<dbReference type="CDD" id="cd00130">
    <property type="entry name" value="PAS"/>
    <property type="match status" value="1"/>
</dbReference>
<dbReference type="InterPro" id="IPR001789">
    <property type="entry name" value="Sig_transdc_resp-reg_receiver"/>
</dbReference>
<evidence type="ECO:0000256" key="12">
    <source>
        <dbReference type="SAM" id="Coils"/>
    </source>
</evidence>
<dbReference type="CDD" id="cd00156">
    <property type="entry name" value="REC"/>
    <property type="match status" value="1"/>
</dbReference>
<feature type="modified residue" description="4-aspartylphosphate" evidence="11">
    <location>
        <position position="1099"/>
    </location>
</feature>
<dbReference type="SUPFAM" id="SSF55874">
    <property type="entry name" value="ATPase domain of HSP90 chaperone/DNA topoisomerase II/histidine kinase"/>
    <property type="match status" value="1"/>
</dbReference>
<feature type="transmembrane region" description="Helical" evidence="13">
    <location>
        <begin position="282"/>
        <end position="302"/>
    </location>
</feature>
<evidence type="ECO:0000256" key="4">
    <source>
        <dbReference type="ARBA" id="ARBA00012438"/>
    </source>
</evidence>
<evidence type="ECO:0000256" key="11">
    <source>
        <dbReference type="PROSITE-ProRule" id="PRU00169"/>
    </source>
</evidence>
<proteinExistence type="inferred from homology"/>
<feature type="domain" description="PAS" evidence="16">
    <location>
        <begin position="639"/>
        <end position="676"/>
    </location>
</feature>
<comment type="subcellular location">
    <subcellularLocation>
        <location evidence="2">Membrane</location>
        <topology evidence="2">Multi-pass membrane protein</topology>
    </subcellularLocation>
</comment>
<dbReference type="InterPro" id="IPR003594">
    <property type="entry name" value="HATPase_dom"/>
</dbReference>
<feature type="transmembrane region" description="Helical" evidence="13">
    <location>
        <begin position="440"/>
        <end position="462"/>
    </location>
</feature>
<dbReference type="SMART" id="SM00091">
    <property type="entry name" value="PAS"/>
    <property type="match status" value="1"/>
</dbReference>
<dbReference type="InterPro" id="IPR005467">
    <property type="entry name" value="His_kinase_dom"/>
</dbReference>
<feature type="transmembrane region" description="Helical" evidence="13">
    <location>
        <begin position="40"/>
        <end position="60"/>
    </location>
</feature>
<dbReference type="PROSITE" id="PS50110">
    <property type="entry name" value="RESPONSE_REGULATORY"/>
    <property type="match status" value="1"/>
</dbReference>
<feature type="coiled-coil region" evidence="12">
    <location>
        <begin position="767"/>
        <end position="801"/>
    </location>
</feature>
<evidence type="ECO:0000256" key="3">
    <source>
        <dbReference type="ARBA" id="ARBA00006434"/>
    </source>
</evidence>
<dbReference type="InterPro" id="IPR038377">
    <property type="entry name" value="Na/Glc_symporter_sf"/>
</dbReference>
<evidence type="ECO:0000256" key="7">
    <source>
        <dbReference type="ARBA" id="ARBA00022692"/>
    </source>
</evidence>
<dbReference type="InterPro" id="IPR000014">
    <property type="entry name" value="PAS"/>
</dbReference>
<dbReference type="InterPro" id="IPR003661">
    <property type="entry name" value="HisK_dim/P_dom"/>
</dbReference>
<feature type="transmembrane region" description="Helical" evidence="13">
    <location>
        <begin position="6"/>
        <end position="24"/>
    </location>
</feature>
<dbReference type="Gene3D" id="3.40.50.2300">
    <property type="match status" value="1"/>
</dbReference>
<evidence type="ECO:0000259" key="14">
    <source>
        <dbReference type="PROSITE" id="PS50109"/>
    </source>
</evidence>
<keyword evidence="6" id="KW-0808">Transferase</keyword>
<dbReference type="InterPro" id="IPR001734">
    <property type="entry name" value="Na/solute_symporter"/>
</dbReference>
<keyword evidence="5 11" id="KW-0597">Phosphoprotein</keyword>
<dbReference type="OrthoDB" id="9764438at2"/>
<dbReference type="PANTHER" id="PTHR43047:SF9">
    <property type="entry name" value="HISTIDINE KINASE"/>
    <property type="match status" value="1"/>
</dbReference>
<feature type="transmembrane region" description="Helical" evidence="13">
    <location>
        <begin position="384"/>
        <end position="403"/>
    </location>
</feature>
<dbReference type="GO" id="GO:0005886">
    <property type="term" value="C:plasma membrane"/>
    <property type="evidence" value="ECO:0007669"/>
    <property type="project" value="TreeGrafter"/>
</dbReference>
<feature type="domain" description="Histidine kinase" evidence="14">
    <location>
        <begin position="808"/>
        <end position="1026"/>
    </location>
</feature>
<dbReference type="InterPro" id="IPR036097">
    <property type="entry name" value="HisK_dim/P_sf"/>
</dbReference>
<dbReference type="RefSeq" id="WP_008733493.1">
    <property type="nucleotide sequence ID" value="NZ_CP004387.1"/>
</dbReference>
<evidence type="ECO:0000313" key="18">
    <source>
        <dbReference type="Proteomes" id="UP000006764"/>
    </source>
</evidence>
<keyword evidence="9 13" id="KW-1133">Transmembrane helix</keyword>
<dbReference type="STRING" id="391936.S7S_15460"/>
<dbReference type="CDD" id="cd00082">
    <property type="entry name" value="HisKA"/>
    <property type="match status" value="1"/>
</dbReference>
<dbReference type="CDD" id="cd10322">
    <property type="entry name" value="SLC5sbd"/>
    <property type="match status" value="1"/>
</dbReference>
<dbReference type="Pfam" id="PF00512">
    <property type="entry name" value="HisKA"/>
    <property type="match status" value="1"/>
</dbReference>
<sequence>MFSLLQLGGLALLYVLVLFVIAWWGDRAARRGSKLVNNPWTYSFGLGVYCTSWTFFGAVGEAANRGWSYLPIYLGPILLVGLGGTVLLKLITLGKQQRITSIADFIAARYGKSQRLAMLITLIAVIGVLPYIALQLKAVTLAFDVLAPGTAELDGMADSALVVAMLMAAFTLLFGTRHLDATEHQSGLMLAVAFESFIKLVAYIAVGVFCLFYVFEGPLGFFTDETVASLAGDLFAIGWPEQDFIAQMLLAMAAIVCLPRQFHAAVVENNDLRHLRTARWVLPAYLAIFAVLVMPIALAGLIRQPQFAAYADVYVLTLPMMEGPGWLTLLVFIGGIAAATGMVIVSTIAVAIMVTNEVLLPLWLRRRVNLRDDLEELGSNVRSLRRLAIVLILLLAFLFHQLMVDYVRLTSIGLLSFAAVAQFAPALFGGLYWRGGQVRGAASGLVVGIVVWAFCLLLPAIADPQWVAMLNREGLLGFGVLRPQQLFGLQGLTPLAHGVIWSLSLNTLAYIWFSRRARPSALDQSQATLFVDMPLDWWRDAGTSGLVSQGELLDLAGRCLGAYRAEVLFREHADKQQFFWQPELPAPLHLVRFTERLLAGAMGASSARILLGTLLTKQEADRHEVARIMDEASQLIQFNHQLLRTTIETISQGICVVDRDLNIVAWNRAYERLFDYPEGLIRLGRPIADVYRYNAQRGFYGEGDLHEQVGRRVTLLREGSAHNFERVLPNGTVVEVSGMPMPGGGFVSTFLDITARKRDEWVLREINENLEQIVADRTRRLSEVNERLQHAIAEAQRANQGKTLFLAAAGHDLMQPLNAAHLFCSSLQQRMQADTLDDVPRAREMVANISGALEAAEGLISDLLDISRLDTGAMPVDERPLPLKRLLANLAGEFSVLAESRNLVLHWVPCDALVFTDEKLLRRVLQNLLANAVRYTREGRILLGCRRLPGAVRIEVWDTGSGIDPAEQKEIFREFRRLPNSEQHGNGLGLGLAIAERICKLLRFELSVRSWPGQGTVFSVTMPLADAQTVRPVETPPPSFAPRRLDGMRLLCVDNDSTILAGIAALLGDWGCDVLCARSLAEAEALLADGTVPDMLLVDYQLDDEDGFDVVTALDARWDDAVPAVLMTANHDPRVRQRAQDQGLGFLQKPVDAQALYNALTGL</sequence>
<feature type="transmembrane region" description="Helical" evidence="13">
    <location>
        <begin position="330"/>
        <end position="363"/>
    </location>
</feature>
<keyword evidence="8 17" id="KW-0418">Kinase</keyword>
<dbReference type="InterPro" id="IPR004358">
    <property type="entry name" value="Sig_transdc_His_kin-like_C"/>
</dbReference>
<feature type="domain" description="Response regulatory" evidence="15">
    <location>
        <begin position="1049"/>
        <end position="1163"/>
    </location>
</feature>
<evidence type="ECO:0000256" key="9">
    <source>
        <dbReference type="ARBA" id="ARBA00022989"/>
    </source>
</evidence>
<dbReference type="KEGG" id="apac:S7S_15460"/>
<protein>
    <recommendedName>
        <fullName evidence="4">histidine kinase</fullName>
        <ecNumber evidence="4">2.7.13.3</ecNumber>
    </recommendedName>
</protein>
<dbReference type="InterPro" id="IPR035965">
    <property type="entry name" value="PAS-like_dom_sf"/>
</dbReference>
<feature type="transmembrane region" description="Helical" evidence="13">
    <location>
        <begin position="244"/>
        <end position="262"/>
    </location>
</feature>
<evidence type="ECO:0000256" key="2">
    <source>
        <dbReference type="ARBA" id="ARBA00004141"/>
    </source>
</evidence>
<evidence type="ECO:0000313" key="17">
    <source>
        <dbReference type="EMBL" id="AJD49504.1"/>
    </source>
</evidence>
<feature type="transmembrane region" description="Helical" evidence="13">
    <location>
        <begin position="409"/>
        <end position="433"/>
    </location>
</feature>
<gene>
    <name evidence="17" type="ORF">S7S_15460</name>
</gene>
<feature type="transmembrane region" description="Helical" evidence="13">
    <location>
        <begin position="188"/>
        <end position="215"/>
    </location>
</feature>
<dbReference type="PROSITE" id="PS50109">
    <property type="entry name" value="HIS_KIN"/>
    <property type="match status" value="1"/>
</dbReference>
<evidence type="ECO:0000256" key="6">
    <source>
        <dbReference type="ARBA" id="ARBA00022679"/>
    </source>
</evidence>
<evidence type="ECO:0000256" key="13">
    <source>
        <dbReference type="SAM" id="Phobius"/>
    </source>
</evidence>
<evidence type="ECO:0000259" key="16">
    <source>
        <dbReference type="PROSITE" id="PS50112"/>
    </source>
</evidence>
<dbReference type="HOGENOM" id="CLU_000445_22_0_6"/>
<dbReference type="SMART" id="SM00388">
    <property type="entry name" value="HisKA"/>
    <property type="match status" value="1"/>
</dbReference>
<evidence type="ECO:0000256" key="1">
    <source>
        <dbReference type="ARBA" id="ARBA00000085"/>
    </source>
</evidence>
<dbReference type="PANTHER" id="PTHR43047">
    <property type="entry name" value="TWO-COMPONENT HISTIDINE PROTEIN KINASE"/>
    <property type="match status" value="1"/>
</dbReference>
<feature type="transmembrane region" description="Helical" evidence="13">
    <location>
        <begin position="156"/>
        <end position="176"/>
    </location>
</feature>
<dbReference type="GO" id="GO:0009927">
    <property type="term" value="F:histidine phosphotransfer kinase activity"/>
    <property type="evidence" value="ECO:0007669"/>
    <property type="project" value="TreeGrafter"/>
</dbReference>
<dbReference type="SMART" id="SM00387">
    <property type="entry name" value="HATPase_c"/>
    <property type="match status" value="1"/>
</dbReference>
<evidence type="ECO:0000256" key="8">
    <source>
        <dbReference type="ARBA" id="ARBA00022777"/>
    </source>
</evidence>
<dbReference type="GO" id="GO:0000155">
    <property type="term" value="F:phosphorelay sensor kinase activity"/>
    <property type="evidence" value="ECO:0007669"/>
    <property type="project" value="InterPro"/>
</dbReference>
<dbReference type="EC" id="2.7.13.3" evidence="4"/>
<dbReference type="SUPFAM" id="SSF52172">
    <property type="entry name" value="CheY-like"/>
    <property type="match status" value="1"/>
</dbReference>
<dbReference type="EMBL" id="CP004387">
    <property type="protein sequence ID" value="AJD49504.1"/>
    <property type="molecule type" value="Genomic_DNA"/>
</dbReference>
<organism evidence="17 18">
    <name type="scientific">Isoalcanivorax pacificus W11-5</name>
    <dbReference type="NCBI Taxonomy" id="391936"/>
    <lineage>
        <taxon>Bacteria</taxon>
        <taxon>Pseudomonadati</taxon>
        <taxon>Pseudomonadota</taxon>
        <taxon>Gammaproteobacteria</taxon>
        <taxon>Oceanospirillales</taxon>
        <taxon>Alcanivoracaceae</taxon>
        <taxon>Isoalcanivorax</taxon>
    </lineage>
</organism>
<name>A0A0B4XMF8_9GAMM</name>
<dbReference type="SUPFAM" id="SSF47384">
    <property type="entry name" value="Homodimeric domain of signal transducing histidine kinase"/>
    <property type="match status" value="1"/>
</dbReference>
<comment type="catalytic activity">
    <reaction evidence="1">
        <text>ATP + protein L-histidine = ADP + protein N-phospho-L-histidine.</text>
        <dbReference type="EC" id="2.7.13.3"/>
    </reaction>
</comment>